<feature type="compositionally biased region" description="Polar residues" evidence="1">
    <location>
        <begin position="105"/>
        <end position="118"/>
    </location>
</feature>
<feature type="region of interest" description="Disordered" evidence="1">
    <location>
        <begin position="90"/>
        <end position="121"/>
    </location>
</feature>
<gene>
    <name evidence="3" type="ORF">PILCRDRAFT_4553</name>
</gene>
<reference evidence="3 4" key="1">
    <citation type="submission" date="2014-04" db="EMBL/GenBank/DDBJ databases">
        <authorList>
            <consortium name="DOE Joint Genome Institute"/>
            <person name="Kuo A."/>
            <person name="Tarkka M."/>
            <person name="Buscot F."/>
            <person name="Kohler A."/>
            <person name="Nagy L.G."/>
            <person name="Floudas D."/>
            <person name="Copeland A."/>
            <person name="Barry K.W."/>
            <person name="Cichocki N."/>
            <person name="Veneault-Fourrey C."/>
            <person name="LaButti K."/>
            <person name="Lindquist E.A."/>
            <person name="Lipzen A."/>
            <person name="Lundell T."/>
            <person name="Morin E."/>
            <person name="Murat C."/>
            <person name="Sun H."/>
            <person name="Tunlid A."/>
            <person name="Henrissat B."/>
            <person name="Grigoriev I.V."/>
            <person name="Hibbett D.S."/>
            <person name="Martin F."/>
            <person name="Nordberg H.P."/>
            <person name="Cantor M.N."/>
            <person name="Hua S.X."/>
        </authorList>
    </citation>
    <scope>NUCLEOTIDE SEQUENCE [LARGE SCALE GENOMIC DNA]</scope>
    <source>
        <strain evidence="3 4">F 1598</strain>
    </source>
</reference>
<accession>A0A0C3CAE8</accession>
<sequence length="268" mass="30230">MEILHAVAIISITLVVAYSLATALVTAIWNTFDTVSRDYTTTTNNTLRTLRNGSGYASTKVCHKEMDVKTGILSVYAEQMEKARIRAAHSRKKKKAEHKKLAHQGDSSIPQATCSTSLPHDHPSVTADETNLFMSSDHDDTLTTIILESRLAVTNWTFDWGAENLWDRRFNHELATARNRGRHAVDTFFEDCDQHAKEGRDILRDLKFAAELRVDSTFDEIRDLFLQGYDLVLSVASEVKFFEVKLDEYCPAVPSTQCSDIRHYASGI</sequence>
<evidence type="ECO:0000256" key="1">
    <source>
        <dbReference type="SAM" id="MobiDB-lite"/>
    </source>
</evidence>
<dbReference type="EMBL" id="KN832981">
    <property type="protein sequence ID" value="KIM86647.1"/>
    <property type="molecule type" value="Genomic_DNA"/>
</dbReference>
<keyword evidence="4" id="KW-1185">Reference proteome</keyword>
<keyword evidence="2" id="KW-0472">Membrane</keyword>
<keyword evidence="2" id="KW-0812">Transmembrane</keyword>
<proteinExistence type="predicted"/>
<evidence type="ECO:0000256" key="2">
    <source>
        <dbReference type="SAM" id="Phobius"/>
    </source>
</evidence>
<protein>
    <submittedName>
        <fullName evidence="3">Uncharacterized protein</fullName>
    </submittedName>
</protein>
<evidence type="ECO:0000313" key="3">
    <source>
        <dbReference type="EMBL" id="KIM86647.1"/>
    </source>
</evidence>
<dbReference type="InParanoid" id="A0A0C3CAE8"/>
<dbReference type="HOGENOM" id="CLU_090733_0_0_1"/>
<organism evidence="3 4">
    <name type="scientific">Piloderma croceum (strain F 1598)</name>
    <dbReference type="NCBI Taxonomy" id="765440"/>
    <lineage>
        <taxon>Eukaryota</taxon>
        <taxon>Fungi</taxon>
        <taxon>Dikarya</taxon>
        <taxon>Basidiomycota</taxon>
        <taxon>Agaricomycotina</taxon>
        <taxon>Agaricomycetes</taxon>
        <taxon>Agaricomycetidae</taxon>
        <taxon>Atheliales</taxon>
        <taxon>Atheliaceae</taxon>
        <taxon>Piloderma</taxon>
    </lineage>
</organism>
<name>A0A0C3CAE8_PILCF</name>
<feature type="transmembrane region" description="Helical" evidence="2">
    <location>
        <begin position="6"/>
        <end position="29"/>
    </location>
</feature>
<dbReference type="AlphaFoldDB" id="A0A0C3CAE8"/>
<dbReference type="OrthoDB" id="2659386at2759"/>
<evidence type="ECO:0000313" key="4">
    <source>
        <dbReference type="Proteomes" id="UP000054166"/>
    </source>
</evidence>
<feature type="compositionally biased region" description="Basic residues" evidence="1">
    <location>
        <begin position="90"/>
        <end position="102"/>
    </location>
</feature>
<reference evidence="4" key="2">
    <citation type="submission" date="2015-01" db="EMBL/GenBank/DDBJ databases">
        <title>Evolutionary Origins and Diversification of the Mycorrhizal Mutualists.</title>
        <authorList>
            <consortium name="DOE Joint Genome Institute"/>
            <consortium name="Mycorrhizal Genomics Consortium"/>
            <person name="Kohler A."/>
            <person name="Kuo A."/>
            <person name="Nagy L.G."/>
            <person name="Floudas D."/>
            <person name="Copeland A."/>
            <person name="Barry K.W."/>
            <person name="Cichocki N."/>
            <person name="Veneault-Fourrey C."/>
            <person name="LaButti K."/>
            <person name="Lindquist E.A."/>
            <person name="Lipzen A."/>
            <person name="Lundell T."/>
            <person name="Morin E."/>
            <person name="Murat C."/>
            <person name="Riley R."/>
            <person name="Ohm R."/>
            <person name="Sun H."/>
            <person name="Tunlid A."/>
            <person name="Henrissat B."/>
            <person name="Grigoriev I.V."/>
            <person name="Hibbett D.S."/>
            <person name="Martin F."/>
        </authorList>
    </citation>
    <scope>NUCLEOTIDE SEQUENCE [LARGE SCALE GENOMIC DNA]</scope>
    <source>
        <strain evidence="4">F 1598</strain>
    </source>
</reference>
<keyword evidence="2" id="KW-1133">Transmembrane helix</keyword>
<dbReference type="Proteomes" id="UP000054166">
    <property type="component" value="Unassembled WGS sequence"/>
</dbReference>